<proteinExistence type="inferred from homology"/>
<evidence type="ECO:0000256" key="2">
    <source>
        <dbReference type="ARBA" id="ARBA00001460"/>
    </source>
</evidence>
<evidence type="ECO:0000256" key="14">
    <source>
        <dbReference type="ARBA" id="ARBA00023002"/>
    </source>
</evidence>
<dbReference type="PANTHER" id="PTHR21256:SF2">
    <property type="entry name" value="HISTIDINE BIOSYNTHESIS TRIFUNCTIONAL PROTEIN"/>
    <property type="match status" value="1"/>
</dbReference>
<evidence type="ECO:0000256" key="17">
    <source>
        <dbReference type="ARBA" id="ARBA00023268"/>
    </source>
</evidence>
<name>A0A1R1YI34_9FUNG</name>
<dbReference type="InterPro" id="IPR016298">
    <property type="entry name" value="Histidine_synth_trifunct"/>
</dbReference>
<dbReference type="InterPro" id="IPR016161">
    <property type="entry name" value="Ald_DH/histidinol_DH"/>
</dbReference>
<protein>
    <recommendedName>
        <fullName evidence="19">Histidine biosynthesis trifunctional protein</fullName>
    </recommendedName>
    <domain>
        <recommendedName>
            <fullName evidence="19">Phosphoribosyl-AMP cyclohydrolase</fullName>
            <ecNumber evidence="19">3.5.4.19</ecNumber>
        </recommendedName>
    </domain>
    <domain>
        <recommendedName>
            <fullName evidence="19">Phosphoribosyl-ATP pyrophosphohydrolase</fullName>
            <ecNumber evidence="19">3.6.1.31</ecNumber>
        </recommendedName>
    </domain>
    <domain>
        <recommendedName>
            <fullName evidence="19">Histidinol dehydrogenase</fullName>
            <shortName evidence="19">HDH</shortName>
            <ecNumber evidence="19">1.1.1.23</ecNumber>
        </recommendedName>
    </domain>
</protein>
<dbReference type="CDD" id="cd06572">
    <property type="entry name" value="Histidinol_dh"/>
    <property type="match status" value="1"/>
</dbReference>
<dbReference type="STRING" id="133412.A0A1R1YI34"/>
<dbReference type="SUPFAM" id="SSF53720">
    <property type="entry name" value="ALDH-like"/>
    <property type="match status" value="1"/>
</dbReference>
<dbReference type="UniPathway" id="UPA00031">
    <property type="reaction ID" value="UER00007"/>
</dbReference>
<dbReference type="Gene3D" id="1.20.5.1300">
    <property type="match status" value="1"/>
</dbReference>
<evidence type="ECO:0000256" key="4">
    <source>
        <dbReference type="ARBA" id="ARBA00004940"/>
    </source>
</evidence>
<dbReference type="AlphaFoldDB" id="A0A1R1YI34"/>
<feature type="compositionally biased region" description="Basic and acidic residues" evidence="20">
    <location>
        <begin position="408"/>
        <end position="417"/>
    </location>
</feature>
<dbReference type="FunFam" id="1.10.287.1080:FF:000002">
    <property type="entry name" value="Histidine biosynthesis bifunctional protein HisIE"/>
    <property type="match status" value="1"/>
</dbReference>
<dbReference type="HAMAP" id="MF_01024">
    <property type="entry name" value="HisD"/>
    <property type="match status" value="1"/>
</dbReference>
<dbReference type="FunFam" id="3.40.50.1980:FF:000050">
    <property type="entry name" value="Histidine biosynthesis trifunctional protein"/>
    <property type="match status" value="1"/>
</dbReference>
<dbReference type="GO" id="GO:0004635">
    <property type="term" value="F:phosphoribosyl-AMP cyclohydrolase activity"/>
    <property type="evidence" value="ECO:0007669"/>
    <property type="project" value="UniProtKB-UniRule"/>
</dbReference>
<evidence type="ECO:0000259" key="21">
    <source>
        <dbReference type="Pfam" id="PF01502"/>
    </source>
</evidence>
<comment type="pathway">
    <text evidence="6">Amino-acid biosynthesis; L-histidine biosynthesis; L-histidine from 5-phospho-alpha-D-ribose 1-diphosphate: step 2/9.</text>
</comment>
<dbReference type="PIRSF" id="PIRSF001257">
    <property type="entry name" value="His_trifunctional"/>
    <property type="match status" value="1"/>
</dbReference>
<comment type="catalytic activity">
    <reaction evidence="2 19">
        <text>1-(5-phospho-beta-D-ribosyl)-ATP + H2O = 1-(5-phospho-beta-D-ribosyl)-5'-AMP + diphosphate + H(+)</text>
        <dbReference type="Rhea" id="RHEA:22828"/>
        <dbReference type="ChEBI" id="CHEBI:15377"/>
        <dbReference type="ChEBI" id="CHEBI:15378"/>
        <dbReference type="ChEBI" id="CHEBI:33019"/>
        <dbReference type="ChEBI" id="CHEBI:59457"/>
        <dbReference type="ChEBI" id="CHEBI:73183"/>
        <dbReference type="EC" id="3.6.1.31"/>
    </reaction>
</comment>
<comment type="pathway">
    <text evidence="4">Amino-acid biosynthesis; L-histidine biosynthesis; L-histidine from 5-phospho-alpha-D-ribose 1-diphosphate: step 9/9.</text>
</comment>
<dbReference type="InterPro" id="IPR002496">
    <property type="entry name" value="PRib_AMP_CycHydrolase_dom"/>
</dbReference>
<keyword evidence="12" id="KW-0862">Zinc</keyword>
<dbReference type="CDD" id="cd11546">
    <property type="entry name" value="NTP-PPase_His4"/>
    <property type="match status" value="1"/>
</dbReference>
<keyword evidence="11 19" id="KW-0378">Hydrolase</keyword>
<dbReference type="Gene3D" id="3.40.50.1980">
    <property type="entry name" value="Nitrogenase molybdenum iron protein domain"/>
    <property type="match status" value="2"/>
</dbReference>
<evidence type="ECO:0000256" key="10">
    <source>
        <dbReference type="ARBA" id="ARBA00022741"/>
    </source>
</evidence>
<dbReference type="NCBIfam" id="TIGR03188">
    <property type="entry name" value="histidine_hisI"/>
    <property type="match status" value="1"/>
</dbReference>
<evidence type="ECO:0000256" key="12">
    <source>
        <dbReference type="ARBA" id="ARBA00022833"/>
    </source>
</evidence>
<dbReference type="GO" id="GO:0000105">
    <property type="term" value="P:L-histidine biosynthetic process"/>
    <property type="evidence" value="ECO:0007669"/>
    <property type="project" value="UniProtKB-UniRule"/>
</dbReference>
<organism evidence="22 23">
    <name type="scientific">Smittium culicis</name>
    <dbReference type="NCBI Taxonomy" id="133412"/>
    <lineage>
        <taxon>Eukaryota</taxon>
        <taxon>Fungi</taxon>
        <taxon>Fungi incertae sedis</taxon>
        <taxon>Zoopagomycota</taxon>
        <taxon>Kickxellomycotina</taxon>
        <taxon>Harpellomycetes</taxon>
        <taxon>Harpellales</taxon>
        <taxon>Legeriomycetaceae</taxon>
        <taxon>Smittium</taxon>
    </lineage>
</organism>
<dbReference type="FunFam" id="3.40.50.1980:FF:000001">
    <property type="entry name" value="Histidinol dehydrogenase"/>
    <property type="match status" value="1"/>
</dbReference>
<keyword evidence="23" id="KW-1185">Reference proteome</keyword>
<dbReference type="Pfam" id="PF00815">
    <property type="entry name" value="Histidinol_dh"/>
    <property type="match status" value="1"/>
</dbReference>
<comment type="cofactor">
    <cofactor evidence="3">
        <name>Zn(2+)</name>
        <dbReference type="ChEBI" id="CHEBI:29105"/>
    </cofactor>
</comment>
<evidence type="ECO:0000256" key="16">
    <source>
        <dbReference type="ARBA" id="ARBA00023102"/>
    </source>
</evidence>
<dbReference type="EC" id="1.1.1.23" evidence="19"/>
<dbReference type="InterPro" id="IPR038019">
    <property type="entry name" value="PRib_AMP_CycHydrolase_sf"/>
</dbReference>
<dbReference type="SUPFAM" id="SSF141734">
    <property type="entry name" value="HisI-like"/>
    <property type="match status" value="1"/>
</dbReference>
<evidence type="ECO:0000256" key="3">
    <source>
        <dbReference type="ARBA" id="ARBA00001947"/>
    </source>
</evidence>
<dbReference type="EMBL" id="LSSN01000010">
    <property type="protein sequence ID" value="OMJ26533.1"/>
    <property type="molecule type" value="Genomic_DNA"/>
</dbReference>
<keyword evidence="13 19" id="KW-0067">ATP-binding</keyword>
<gene>
    <name evidence="22" type="ORF">AYI70_g96</name>
</gene>
<dbReference type="FunFam" id="1.20.5.1300:FF:000002">
    <property type="entry name" value="Histidinol dehydrogenase, chloroplastic"/>
    <property type="match status" value="1"/>
</dbReference>
<keyword evidence="15 19" id="KW-0520">NAD</keyword>
<accession>A0A1R1YI34</accession>
<dbReference type="Proteomes" id="UP000187283">
    <property type="component" value="Unassembled WGS sequence"/>
</dbReference>
<keyword evidence="16 19" id="KW-0368">Histidine biosynthesis</keyword>
<evidence type="ECO:0000313" key="22">
    <source>
        <dbReference type="EMBL" id="OMJ26533.1"/>
    </source>
</evidence>
<dbReference type="GO" id="GO:0005524">
    <property type="term" value="F:ATP binding"/>
    <property type="evidence" value="ECO:0007669"/>
    <property type="project" value="UniProtKB-UniRule"/>
</dbReference>
<evidence type="ECO:0000256" key="11">
    <source>
        <dbReference type="ARBA" id="ARBA00022801"/>
    </source>
</evidence>
<sequence>MIIPIISELPSSPEAHRLLSASKTLPLRIYSQQLCSKQSSFDSGSIGLFPSNANFSEIHKMLNSGLDYALFEHSEIESAKNDQFYEKIPASRLGLIFNNCKLLSQFLDSNDQDLAVSIVKLNTIYYPELDMDLKSISQKAKNLRIIAELSFDTSENSLELSLQSIQALTNLGIDVCSDINNFSFEDTASSLNKLSYADSFISSCGIQSDRTDGLYTTVVTDQMGVCLGLAYSNNESLKQAFSLQQGVYWSRKRGLWHKGLTSGATQELLGLKLDCDKDTLFFTVNQKSPGFCHNDTYTCFDSTEFGNNGVLSRLGAVLSERKENPPPGSYTSRLFNDTALLNDKIMEEAEELCSAVTPDEIAWEAADLLYFMLTKATANGVSISDIEKNLLIKSKKIVRRPGNSKRKLGPEESESSKNIDLTDENGSKQAKISPDSEKSISESQSDNLITSLSHVKVPTPEGMKIEMRSFDKNNLSKEEINQLLQRPIIKADEIIDIVKPIIDQVKLHGDSAIKELTSKFDKVDLDSVVLTAPFTIPKLNENVKNSIDLAYNNIRKFHEAQLTDPITIETMPGVTCSRFSRPIERVGIYVPGGTAVLPSTALMLGIPAQVAGCSKIVLATPPAKDGSIAPEVLYVAHLIQAHSVVMAGGAQAIAAMAYGTETVSKVDKILGPGNQFVTCAKMIVQNDIMAMVSIDMPAGPSELLVIADMTCEPSYVASDLLSQAEHGPDSQVVLVGVNLTNEMQAEISKQLDEQANKLPRVGIIRHSIPKSFSIQFDNYEEAMEFSNNYAPEHLILQTAEPDSLVPKVLNAGSVFVGKYSCESCGDYASGTNHTLPTYGFARMYSGVNTSSFQKHITSQKLSKEGLQSISNAVMTLAEVEGLDAHRNAVYIRVKDN</sequence>
<dbReference type="InterPro" id="IPR021130">
    <property type="entry name" value="PRib-ATP_PPHydrolase-like"/>
</dbReference>
<reference evidence="22 23" key="1">
    <citation type="submission" date="2017-01" db="EMBL/GenBank/DDBJ databases">
        <authorList>
            <person name="Mah S.A."/>
            <person name="Swanson W.J."/>
            <person name="Moy G.W."/>
            <person name="Vacquier V.D."/>
        </authorList>
    </citation>
    <scope>NUCLEOTIDE SEQUENCE [LARGE SCALE GENOMIC DNA]</scope>
    <source>
        <strain evidence="22 23">GSMNP</strain>
    </source>
</reference>
<evidence type="ECO:0000256" key="5">
    <source>
        <dbReference type="ARBA" id="ARBA00005169"/>
    </source>
</evidence>
<dbReference type="PANTHER" id="PTHR21256">
    <property type="entry name" value="HISTIDINOL DEHYDROGENASE HDH"/>
    <property type="match status" value="1"/>
</dbReference>
<dbReference type="GO" id="GO:0004636">
    <property type="term" value="F:phosphoribosyl-ATP diphosphatase activity"/>
    <property type="evidence" value="ECO:0007669"/>
    <property type="project" value="UniProtKB-UniRule"/>
</dbReference>
<dbReference type="Pfam" id="PF01503">
    <property type="entry name" value="PRA-PH"/>
    <property type="match status" value="1"/>
</dbReference>
<evidence type="ECO:0000256" key="7">
    <source>
        <dbReference type="ARBA" id="ARBA00008260"/>
    </source>
</evidence>
<dbReference type="GO" id="GO:0051287">
    <property type="term" value="F:NAD binding"/>
    <property type="evidence" value="ECO:0007669"/>
    <property type="project" value="UniProtKB-UniRule"/>
</dbReference>
<dbReference type="Pfam" id="PF01502">
    <property type="entry name" value="PRA-CH"/>
    <property type="match status" value="1"/>
</dbReference>
<evidence type="ECO:0000256" key="9">
    <source>
        <dbReference type="ARBA" id="ARBA00022723"/>
    </source>
</evidence>
<dbReference type="GO" id="GO:0046872">
    <property type="term" value="F:metal ion binding"/>
    <property type="evidence" value="ECO:0007669"/>
    <property type="project" value="UniProtKB-KW"/>
</dbReference>
<dbReference type="InterPro" id="IPR001692">
    <property type="entry name" value="Histidinol_DH_CS"/>
</dbReference>
<keyword evidence="8 19" id="KW-0028">Amino-acid biosynthesis</keyword>
<dbReference type="GO" id="GO:0005829">
    <property type="term" value="C:cytosol"/>
    <property type="evidence" value="ECO:0007669"/>
    <property type="project" value="TreeGrafter"/>
</dbReference>
<dbReference type="PRINTS" id="PR00083">
    <property type="entry name" value="HOLDHDRGNASE"/>
</dbReference>
<feature type="domain" description="Phosphoribosyl-AMP cyclohydrolase" evidence="21">
    <location>
        <begin position="229"/>
        <end position="300"/>
    </location>
</feature>
<keyword evidence="10 19" id="KW-0547">Nucleotide-binding</keyword>
<dbReference type="InterPro" id="IPR012131">
    <property type="entry name" value="Hstdl_DH"/>
</dbReference>
<comment type="catalytic activity">
    <reaction evidence="18 19">
        <text>L-histidinol + 2 NAD(+) + H2O = L-histidine + 2 NADH + 3 H(+)</text>
        <dbReference type="Rhea" id="RHEA:20641"/>
        <dbReference type="ChEBI" id="CHEBI:15377"/>
        <dbReference type="ChEBI" id="CHEBI:15378"/>
        <dbReference type="ChEBI" id="CHEBI:57540"/>
        <dbReference type="ChEBI" id="CHEBI:57595"/>
        <dbReference type="ChEBI" id="CHEBI:57699"/>
        <dbReference type="ChEBI" id="CHEBI:57945"/>
        <dbReference type="EC" id="1.1.1.23"/>
    </reaction>
</comment>
<comment type="caution">
    <text evidence="22">The sequence shown here is derived from an EMBL/GenBank/DDBJ whole genome shotgun (WGS) entry which is preliminary data.</text>
</comment>
<evidence type="ECO:0000313" key="23">
    <source>
        <dbReference type="Proteomes" id="UP000187283"/>
    </source>
</evidence>
<feature type="region of interest" description="Disordered" evidence="20">
    <location>
        <begin position="401"/>
        <end position="446"/>
    </location>
</feature>
<evidence type="ECO:0000256" key="18">
    <source>
        <dbReference type="ARBA" id="ARBA00049489"/>
    </source>
</evidence>
<evidence type="ECO:0000256" key="19">
    <source>
        <dbReference type="PIRNR" id="PIRNR001257"/>
    </source>
</evidence>
<dbReference type="InterPro" id="IPR008179">
    <property type="entry name" value="HisE"/>
</dbReference>
<dbReference type="NCBIfam" id="TIGR00069">
    <property type="entry name" value="hisD"/>
    <property type="match status" value="1"/>
</dbReference>
<evidence type="ECO:0000256" key="6">
    <source>
        <dbReference type="ARBA" id="ARBA00005204"/>
    </source>
</evidence>
<dbReference type="Gene3D" id="3.10.20.810">
    <property type="entry name" value="Phosphoribosyl-AMP cyclohydrolase"/>
    <property type="match status" value="1"/>
</dbReference>
<evidence type="ECO:0000256" key="20">
    <source>
        <dbReference type="SAM" id="MobiDB-lite"/>
    </source>
</evidence>
<keyword evidence="14 19" id="KW-0560">Oxidoreductase</keyword>
<comment type="pathway">
    <text evidence="5">Amino-acid biosynthesis; L-histidine biosynthesis; L-histidine from 5-phospho-alpha-D-ribose 1-diphosphate: step 3/9.</text>
</comment>
<dbReference type="EC" id="3.5.4.19" evidence="19"/>
<comment type="catalytic activity">
    <reaction evidence="1 19">
        <text>1-(5-phospho-beta-D-ribosyl)-5'-AMP + H2O = 1-(5-phospho-beta-D-ribosyl)-5-[(5-phospho-beta-D-ribosylamino)methylideneamino]imidazole-4-carboxamide</text>
        <dbReference type="Rhea" id="RHEA:20049"/>
        <dbReference type="ChEBI" id="CHEBI:15377"/>
        <dbReference type="ChEBI" id="CHEBI:58435"/>
        <dbReference type="ChEBI" id="CHEBI:59457"/>
        <dbReference type="EC" id="3.5.4.19"/>
    </reaction>
</comment>
<dbReference type="PROSITE" id="PS00611">
    <property type="entry name" value="HISOL_DEHYDROGENASE"/>
    <property type="match status" value="1"/>
</dbReference>
<evidence type="ECO:0000256" key="8">
    <source>
        <dbReference type="ARBA" id="ARBA00022605"/>
    </source>
</evidence>
<dbReference type="OrthoDB" id="1703565at2759"/>
<keyword evidence="17" id="KW-0511">Multifunctional enzyme</keyword>
<dbReference type="SUPFAM" id="SSF101386">
    <property type="entry name" value="all-alpha NTP pyrophosphatases"/>
    <property type="match status" value="1"/>
</dbReference>
<dbReference type="GO" id="GO:0004399">
    <property type="term" value="F:histidinol dehydrogenase activity"/>
    <property type="evidence" value="ECO:0007669"/>
    <property type="project" value="UniProtKB-UniRule"/>
</dbReference>
<evidence type="ECO:0000256" key="15">
    <source>
        <dbReference type="ARBA" id="ARBA00023027"/>
    </source>
</evidence>
<comment type="similarity">
    <text evidence="7 19">In the C-terminal section; belongs to the histidinol dehydrogenase family.</text>
</comment>
<evidence type="ECO:0000256" key="1">
    <source>
        <dbReference type="ARBA" id="ARBA00000024"/>
    </source>
</evidence>
<keyword evidence="9" id="KW-0479">Metal-binding</keyword>
<evidence type="ECO:0000256" key="13">
    <source>
        <dbReference type="ARBA" id="ARBA00022840"/>
    </source>
</evidence>
<dbReference type="EC" id="3.6.1.31" evidence="19"/>
<dbReference type="Gene3D" id="1.10.287.1080">
    <property type="entry name" value="MazG-like"/>
    <property type="match status" value="1"/>
</dbReference>